<reference evidence="12 13" key="1">
    <citation type="submission" date="2018-04" db="EMBL/GenBank/DDBJ databases">
        <title>Sphingobacterium sp. M46 Genome.</title>
        <authorList>
            <person name="Cheng J."/>
            <person name="Li Y."/>
        </authorList>
    </citation>
    <scope>NUCLEOTIDE SEQUENCE [LARGE SCALE GENOMIC DNA]</scope>
    <source>
        <strain evidence="12 13">M46</strain>
    </source>
</reference>
<dbReference type="PANTHER" id="PTHR43527:SF2">
    <property type="entry name" value="4-DIPHOSPHOCYTIDYL-2-C-METHYL-D-ERYTHRITOL KINASE, CHLOROPLASTIC"/>
    <property type="match status" value="1"/>
</dbReference>
<evidence type="ECO:0000256" key="5">
    <source>
        <dbReference type="ARBA" id="ARBA00022741"/>
    </source>
</evidence>
<dbReference type="PANTHER" id="PTHR43527">
    <property type="entry name" value="4-DIPHOSPHOCYTIDYL-2-C-METHYL-D-ERYTHRITOL KINASE, CHLOROPLASTIC"/>
    <property type="match status" value="1"/>
</dbReference>
<evidence type="ECO:0000256" key="3">
    <source>
        <dbReference type="ARBA" id="ARBA00017473"/>
    </source>
</evidence>
<sequence>MILFANAKINIGLQVIAKRPDGYHELNSVFYPLPLYDIIELLETDKQQSTLTVQGERIPGDQADNLCLRAHALLKKEFDIPSVTIDLIKQIPIGAGLGGGSADASFVLKGLSELFKLNLTDLQLKGYAAQLGADCPFFIGNTPVFATGIGTDFKLVSLDLSEYYIAVIMPDIHISTAEAYKGVKPKASDVNLEEAIRLPIQEWKFLIRNDFEDDIFDNHPLLKEIKEALYQKGAIYASMSGSGAAIYGIFWKKTDLSEFSRYGKIYYPVALTQ</sequence>
<evidence type="ECO:0000256" key="7">
    <source>
        <dbReference type="ARBA" id="ARBA00022840"/>
    </source>
</evidence>
<keyword evidence="5 9" id="KW-0547">Nucleotide-binding</keyword>
<evidence type="ECO:0000256" key="4">
    <source>
        <dbReference type="ARBA" id="ARBA00022679"/>
    </source>
</evidence>
<evidence type="ECO:0000256" key="2">
    <source>
        <dbReference type="ARBA" id="ARBA00012052"/>
    </source>
</evidence>
<dbReference type="SUPFAM" id="SSF55060">
    <property type="entry name" value="GHMP Kinase, C-terminal domain"/>
    <property type="match status" value="1"/>
</dbReference>
<dbReference type="GO" id="GO:0005524">
    <property type="term" value="F:ATP binding"/>
    <property type="evidence" value="ECO:0007669"/>
    <property type="project" value="UniProtKB-UniRule"/>
</dbReference>
<dbReference type="OrthoDB" id="9809438at2"/>
<dbReference type="InterPro" id="IPR006204">
    <property type="entry name" value="GHMP_kinase_N_dom"/>
</dbReference>
<dbReference type="GO" id="GO:0016114">
    <property type="term" value="P:terpenoid biosynthetic process"/>
    <property type="evidence" value="ECO:0007669"/>
    <property type="project" value="UniProtKB-UniRule"/>
</dbReference>
<comment type="pathway">
    <text evidence="9">Isoprenoid biosynthesis; isopentenyl diphosphate biosynthesis via DXP pathway; isopentenyl diphosphate from 1-deoxy-D-xylulose 5-phosphate: step 3/6.</text>
</comment>
<name>A0A363NSW3_9SPHI</name>
<feature type="active site" evidence="9">
    <location>
        <position position="8"/>
    </location>
</feature>
<keyword evidence="9" id="KW-0414">Isoprene biosynthesis</keyword>
<feature type="domain" description="GHMP kinase N-terminal" evidence="10">
    <location>
        <begin position="65"/>
        <end position="138"/>
    </location>
</feature>
<comment type="catalytic activity">
    <reaction evidence="9">
        <text>4-CDP-2-C-methyl-D-erythritol + ATP = 4-CDP-2-C-methyl-D-erythritol 2-phosphate + ADP + H(+)</text>
        <dbReference type="Rhea" id="RHEA:18437"/>
        <dbReference type="ChEBI" id="CHEBI:15378"/>
        <dbReference type="ChEBI" id="CHEBI:30616"/>
        <dbReference type="ChEBI" id="CHEBI:57823"/>
        <dbReference type="ChEBI" id="CHEBI:57919"/>
        <dbReference type="ChEBI" id="CHEBI:456216"/>
        <dbReference type="EC" id="2.7.1.148"/>
    </reaction>
</comment>
<evidence type="ECO:0000256" key="8">
    <source>
        <dbReference type="ARBA" id="ARBA00032554"/>
    </source>
</evidence>
<dbReference type="Pfam" id="PF08544">
    <property type="entry name" value="GHMP_kinases_C"/>
    <property type="match status" value="1"/>
</dbReference>
<comment type="caution">
    <text evidence="12">The sequence shown here is derived from an EMBL/GenBank/DDBJ whole genome shotgun (WGS) entry which is preliminary data.</text>
</comment>
<accession>A0A363NSW3</accession>
<feature type="active site" evidence="9">
    <location>
        <position position="134"/>
    </location>
</feature>
<evidence type="ECO:0000256" key="9">
    <source>
        <dbReference type="HAMAP-Rule" id="MF_00061"/>
    </source>
</evidence>
<dbReference type="Pfam" id="PF00288">
    <property type="entry name" value="GHMP_kinases_N"/>
    <property type="match status" value="1"/>
</dbReference>
<dbReference type="UniPathway" id="UPA00056">
    <property type="reaction ID" value="UER00094"/>
</dbReference>
<dbReference type="InterPro" id="IPR004424">
    <property type="entry name" value="IspE"/>
</dbReference>
<dbReference type="EMBL" id="QCXX01000003">
    <property type="protein sequence ID" value="PUV23874.1"/>
    <property type="molecule type" value="Genomic_DNA"/>
</dbReference>
<dbReference type="AlphaFoldDB" id="A0A363NSW3"/>
<organism evidence="12 13">
    <name type="scientific">Sphingobacterium athyrii</name>
    <dbReference type="NCBI Taxonomy" id="2152717"/>
    <lineage>
        <taxon>Bacteria</taxon>
        <taxon>Pseudomonadati</taxon>
        <taxon>Bacteroidota</taxon>
        <taxon>Sphingobacteriia</taxon>
        <taxon>Sphingobacteriales</taxon>
        <taxon>Sphingobacteriaceae</taxon>
        <taxon>Sphingobacterium</taxon>
    </lineage>
</organism>
<comment type="function">
    <text evidence="9">Catalyzes the phosphorylation of the position 2 hydroxy group of 4-diphosphocytidyl-2C-methyl-D-erythritol.</text>
</comment>
<dbReference type="GO" id="GO:0050515">
    <property type="term" value="F:4-(cytidine 5'-diphospho)-2-C-methyl-D-erythritol kinase activity"/>
    <property type="evidence" value="ECO:0007669"/>
    <property type="project" value="UniProtKB-UniRule"/>
</dbReference>
<evidence type="ECO:0000259" key="10">
    <source>
        <dbReference type="Pfam" id="PF00288"/>
    </source>
</evidence>
<feature type="binding site" evidence="9">
    <location>
        <begin position="92"/>
        <end position="102"/>
    </location>
    <ligand>
        <name>ATP</name>
        <dbReference type="ChEBI" id="CHEBI:30616"/>
    </ligand>
</feature>
<dbReference type="InterPro" id="IPR020568">
    <property type="entry name" value="Ribosomal_Su5_D2-typ_SF"/>
</dbReference>
<keyword evidence="6 9" id="KW-0418">Kinase</keyword>
<dbReference type="Gene3D" id="3.30.70.890">
    <property type="entry name" value="GHMP kinase, C-terminal domain"/>
    <property type="match status" value="1"/>
</dbReference>
<evidence type="ECO:0000313" key="13">
    <source>
        <dbReference type="Proteomes" id="UP000250831"/>
    </source>
</evidence>
<evidence type="ECO:0000313" key="12">
    <source>
        <dbReference type="EMBL" id="PUV23874.1"/>
    </source>
</evidence>
<dbReference type="GO" id="GO:0019288">
    <property type="term" value="P:isopentenyl diphosphate biosynthetic process, methylerythritol 4-phosphate pathway"/>
    <property type="evidence" value="ECO:0007669"/>
    <property type="project" value="UniProtKB-UniRule"/>
</dbReference>
<evidence type="ECO:0000256" key="6">
    <source>
        <dbReference type="ARBA" id="ARBA00022777"/>
    </source>
</evidence>
<dbReference type="SUPFAM" id="SSF54211">
    <property type="entry name" value="Ribosomal protein S5 domain 2-like"/>
    <property type="match status" value="1"/>
</dbReference>
<dbReference type="PIRSF" id="PIRSF010376">
    <property type="entry name" value="IspE"/>
    <property type="match status" value="1"/>
</dbReference>
<dbReference type="InterPro" id="IPR036554">
    <property type="entry name" value="GHMP_kinase_C_sf"/>
</dbReference>
<keyword evidence="7 9" id="KW-0067">ATP-binding</keyword>
<feature type="domain" description="GHMP kinase C-terminal" evidence="11">
    <location>
        <begin position="209"/>
        <end position="264"/>
    </location>
</feature>
<dbReference type="Proteomes" id="UP000250831">
    <property type="component" value="Unassembled WGS sequence"/>
</dbReference>
<protein>
    <recommendedName>
        <fullName evidence="3 9">4-diphosphocytidyl-2-C-methyl-D-erythritol kinase</fullName>
        <shortName evidence="9">CMK</shortName>
        <ecNumber evidence="2 9">2.7.1.148</ecNumber>
    </recommendedName>
    <alternativeName>
        <fullName evidence="8 9">4-(cytidine-5'-diphospho)-2-C-methyl-D-erythritol kinase</fullName>
    </alternativeName>
</protein>
<keyword evidence="13" id="KW-1185">Reference proteome</keyword>
<dbReference type="HAMAP" id="MF_00061">
    <property type="entry name" value="IspE"/>
    <property type="match status" value="1"/>
</dbReference>
<gene>
    <name evidence="9" type="primary">ispE</name>
    <name evidence="12" type="ORF">DCO56_10835</name>
</gene>
<dbReference type="InterPro" id="IPR014721">
    <property type="entry name" value="Ribsml_uS5_D2-typ_fold_subgr"/>
</dbReference>
<dbReference type="Gene3D" id="3.30.230.10">
    <property type="match status" value="1"/>
</dbReference>
<keyword evidence="4 9" id="KW-0808">Transferase</keyword>
<dbReference type="InterPro" id="IPR013750">
    <property type="entry name" value="GHMP_kinase_C_dom"/>
</dbReference>
<dbReference type="RefSeq" id="WP_108633803.1">
    <property type="nucleotide sequence ID" value="NZ_QCXX01000003.1"/>
</dbReference>
<dbReference type="EC" id="2.7.1.148" evidence="2 9"/>
<proteinExistence type="inferred from homology"/>
<evidence type="ECO:0000259" key="11">
    <source>
        <dbReference type="Pfam" id="PF08544"/>
    </source>
</evidence>
<dbReference type="NCBIfam" id="TIGR00154">
    <property type="entry name" value="ispE"/>
    <property type="match status" value="1"/>
</dbReference>
<evidence type="ECO:0000256" key="1">
    <source>
        <dbReference type="ARBA" id="ARBA00009684"/>
    </source>
</evidence>
<comment type="similarity">
    <text evidence="1 9">Belongs to the GHMP kinase family. IspE subfamily.</text>
</comment>